<comment type="caution">
    <text evidence="1">The sequence shown here is derived from an EMBL/GenBank/DDBJ whole genome shotgun (WGS) entry which is preliminary data.</text>
</comment>
<proteinExistence type="predicted"/>
<dbReference type="EMBL" id="AAFI02000032">
    <property type="protein sequence ID" value="EAL67574.1"/>
    <property type="molecule type" value="Genomic_DNA"/>
</dbReference>
<dbReference type="VEuPathDB" id="AmoebaDB:DDB_G0279789"/>
<dbReference type="HOGENOM" id="CLU_1392458_0_0_1"/>
<sequence>MLKRTIVKTEEIRHSIKALIGFKVTNGDHIHSLFLKGSHTKSSNMKRIREGLYFSLLQNQKESTTHGLFSKEFCDFHKIDLKKFEDLSKKLSFGLHELEDGNFWFNEHHYNVFGEYNVIEKPFNKSDHPNSNEHTLSYENGNSYNALVNKYKLLQKFSDEHNLGLTFKEEDIPNNLIYYPEHILKTQVIDGDDQTN</sequence>
<dbReference type="GeneID" id="8622206"/>
<dbReference type="dictyBase" id="DDB_G0279789"/>
<reference evidence="1 2" key="1">
    <citation type="journal article" date="2005" name="Nature">
        <title>The genome of the social amoeba Dictyostelium discoideum.</title>
        <authorList>
            <consortium name="The Dictyostelium discoideum Sequencing Consortium"/>
            <person name="Eichinger L."/>
            <person name="Pachebat J.A."/>
            <person name="Glockner G."/>
            <person name="Rajandream M.A."/>
            <person name="Sucgang R."/>
            <person name="Berriman M."/>
            <person name="Song J."/>
            <person name="Olsen R."/>
            <person name="Szafranski K."/>
            <person name="Xu Q."/>
            <person name="Tunggal B."/>
            <person name="Kummerfeld S."/>
            <person name="Madera M."/>
            <person name="Konfortov B.A."/>
            <person name="Rivero F."/>
            <person name="Bankier A.T."/>
            <person name="Lehmann R."/>
            <person name="Hamlin N."/>
            <person name="Davies R."/>
            <person name="Gaudet P."/>
            <person name="Fey P."/>
            <person name="Pilcher K."/>
            <person name="Chen G."/>
            <person name="Saunders D."/>
            <person name="Sodergren E."/>
            <person name="Davis P."/>
            <person name="Kerhornou A."/>
            <person name="Nie X."/>
            <person name="Hall N."/>
            <person name="Anjard C."/>
            <person name="Hemphill L."/>
            <person name="Bason N."/>
            <person name="Farbrother P."/>
            <person name="Desany B."/>
            <person name="Just E."/>
            <person name="Morio T."/>
            <person name="Rost R."/>
            <person name="Churcher C."/>
            <person name="Cooper J."/>
            <person name="Haydock S."/>
            <person name="van Driessche N."/>
            <person name="Cronin A."/>
            <person name="Goodhead I."/>
            <person name="Muzny D."/>
            <person name="Mourier T."/>
            <person name="Pain A."/>
            <person name="Lu M."/>
            <person name="Harper D."/>
            <person name="Lindsay R."/>
            <person name="Hauser H."/>
            <person name="James K."/>
            <person name="Quiles M."/>
            <person name="Madan Babu M."/>
            <person name="Saito T."/>
            <person name="Buchrieser C."/>
            <person name="Wardroper A."/>
            <person name="Felder M."/>
            <person name="Thangavelu M."/>
            <person name="Johnson D."/>
            <person name="Knights A."/>
            <person name="Loulseged H."/>
            <person name="Mungall K."/>
            <person name="Oliver K."/>
            <person name="Price C."/>
            <person name="Quail M.A."/>
            <person name="Urushihara H."/>
            <person name="Hernandez J."/>
            <person name="Rabbinowitsch E."/>
            <person name="Steffen D."/>
            <person name="Sanders M."/>
            <person name="Ma J."/>
            <person name="Kohara Y."/>
            <person name="Sharp S."/>
            <person name="Simmonds M."/>
            <person name="Spiegler S."/>
            <person name="Tivey A."/>
            <person name="Sugano S."/>
            <person name="White B."/>
            <person name="Walker D."/>
            <person name="Woodward J."/>
            <person name="Winckler T."/>
            <person name="Tanaka Y."/>
            <person name="Shaulsky G."/>
            <person name="Schleicher M."/>
            <person name="Weinstock G."/>
            <person name="Rosenthal A."/>
            <person name="Cox E.C."/>
            <person name="Chisholm R.L."/>
            <person name="Gibbs R."/>
            <person name="Loomis W.F."/>
            <person name="Platzer M."/>
            <person name="Kay R.R."/>
            <person name="Williams J."/>
            <person name="Dear P.H."/>
            <person name="Noegel A.A."/>
            <person name="Barrell B."/>
            <person name="Kuspa A."/>
        </authorList>
    </citation>
    <scope>NUCLEOTIDE SEQUENCE [LARGE SCALE GENOMIC DNA]</scope>
    <source>
        <strain evidence="1 2">AX4</strain>
    </source>
</reference>
<dbReference type="AlphaFoldDB" id="Q54WC5"/>
<name>Q54WC5_DICDI</name>
<protein>
    <submittedName>
        <fullName evidence="1">Uncharacterized protein</fullName>
    </submittedName>
</protein>
<evidence type="ECO:0000313" key="2">
    <source>
        <dbReference type="Proteomes" id="UP000002195"/>
    </source>
</evidence>
<dbReference type="KEGG" id="ddi:DDB_G0279789"/>
<gene>
    <name evidence="1" type="ORF">DDB_G0279789</name>
</gene>
<dbReference type="Proteomes" id="UP000002195">
    <property type="component" value="Unassembled WGS sequence"/>
</dbReference>
<dbReference type="InParanoid" id="Q54WC5"/>
<organism evidence="1 2">
    <name type="scientific">Dictyostelium discoideum</name>
    <name type="common">Social amoeba</name>
    <dbReference type="NCBI Taxonomy" id="44689"/>
    <lineage>
        <taxon>Eukaryota</taxon>
        <taxon>Amoebozoa</taxon>
        <taxon>Evosea</taxon>
        <taxon>Eumycetozoa</taxon>
        <taxon>Dictyostelia</taxon>
        <taxon>Dictyosteliales</taxon>
        <taxon>Dictyosteliaceae</taxon>
        <taxon>Dictyostelium</taxon>
    </lineage>
</organism>
<dbReference type="RefSeq" id="XP_641533.1">
    <property type="nucleotide sequence ID" value="XM_636441.1"/>
</dbReference>
<accession>Q54WC5</accession>
<evidence type="ECO:0000313" key="1">
    <source>
        <dbReference type="EMBL" id="EAL67574.1"/>
    </source>
</evidence>
<keyword evidence="2" id="KW-1185">Reference proteome</keyword>
<dbReference type="PaxDb" id="44689-DDB0218186"/>